<dbReference type="AlphaFoldDB" id="A0AAF5PSD0"/>
<evidence type="ECO:0000313" key="2">
    <source>
        <dbReference type="WBParaSite" id="mrna-Wban_04785"/>
    </source>
</evidence>
<evidence type="ECO:0000313" key="1">
    <source>
        <dbReference type="Proteomes" id="UP000093561"/>
    </source>
</evidence>
<accession>A0AAF5PSD0</accession>
<protein>
    <submittedName>
        <fullName evidence="2">Uncharacterized protein</fullName>
    </submittedName>
</protein>
<reference evidence="2" key="3">
    <citation type="submission" date="2024-02" db="UniProtKB">
        <authorList>
            <consortium name="WormBaseParasite"/>
        </authorList>
    </citation>
    <scope>IDENTIFICATION</scope>
    <source>
        <strain evidence="2">pt0022</strain>
    </source>
</reference>
<proteinExistence type="predicted"/>
<organism evidence="1 2">
    <name type="scientific">Wuchereria bancrofti</name>
    <dbReference type="NCBI Taxonomy" id="6293"/>
    <lineage>
        <taxon>Eukaryota</taxon>
        <taxon>Metazoa</taxon>
        <taxon>Ecdysozoa</taxon>
        <taxon>Nematoda</taxon>
        <taxon>Chromadorea</taxon>
        <taxon>Rhabditida</taxon>
        <taxon>Spirurina</taxon>
        <taxon>Spiruromorpha</taxon>
        <taxon>Filarioidea</taxon>
        <taxon>Onchocercidae</taxon>
        <taxon>Wuchereria</taxon>
    </lineage>
</organism>
<dbReference type="WBParaSite" id="mrna-Wban_04785">
    <property type="protein sequence ID" value="mrna-Wban_04785"/>
    <property type="gene ID" value="Wban_04785"/>
</dbReference>
<reference evidence="1" key="1">
    <citation type="submission" date="2015-03" db="EMBL/GenBank/DDBJ databases">
        <title>Wuchereria bancrofti Genome Sequencing Papua New Guinea Strain.</title>
        <authorList>
            <person name="Small S.T."/>
            <person name="Serre D."/>
            <person name="Zimmerman P.A."/>
        </authorList>
    </citation>
    <scope>NUCLEOTIDE SEQUENCE [LARGE SCALE GENOMIC DNA]</scope>
    <source>
        <strain evidence="1">pt0022</strain>
    </source>
</reference>
<dbReference type="Proteomes" id="UP000093561">
    <property type="component" value="Unassembled WGS sequence"/>
</dbReference>
<name>A0AAF5PSD0_WUCBA</name>
<reference evidence="1" key="2">
    <citation type="journal article" date="2016" name="Mol. Ecol.">
        <title>Population genomics of the filarial nematode parasite Wuchereria bancrofti from mosquitoes.</title>
        <authorList>
            <person name="Small S.T."/>
            <person name="Reimer L.J."/>
            <person name="Tisch D.J."/>
            <person name="King C.L."/>
            <person name="Christensen B.M."/>
            <person name="Siba P.M."/>
            <person name="Kazura J.W."/>
            <person name="Serre D."/>
            <person name="Zimmerman P.A."/>
        </authorList>
    </citation>
    <scope>NUCLEOTIDE SEQUENCE</scope>
    <source>
        <strain evidence="1">pt0022</strain>
    </source>
</reference>
<sequence>MLRIAIAIYSFYALVSKEIVMEAMPSVSYVNELRHISQDDDYYFISGRIQNKVIRSFHRLEFNDTIKISMKHYSYSHTLCDKTQCIIIFNFLNEHEAEIARLTIIPGSAEFSLLCVSDKAITATFPNNTYNKYYEFLLLFSNIGIMLFYNEYFKVKMQHCINQITNITNFQHIIAETFDFEALLEVRDENARIPGNWHVVEPIPADHKIIIKYYSNEKSIITIRLADRNGITALNVIIDYTTGILYTRRMRLDNENKQCVNFGSTPQFTSQMLGKIEIGIFPQQYKITMQIDERSKMITTDGCLAYGHHLSPYDIHQIIFDSTNKQAIFYAYYIYQA</sequence>